<dbReference type="EMBL" id="JAWDGP010003786">
    <property type="protein sequence ID" value="KAK3770747.1"/>
    <property type="molecule type" value="Genomic_DNA"/>
</dbReference>
<evidence type="ECO:0000313" key="2">
    <source>
        <dbReference type="EMBL" id="KAK3770747.1"/>
    </source>
</evidence>
<dbReference type="AlphaFoldDB" id="A0AAE1DHJ0"/>
<keyword evidence="3" id="KW-1185">Reference proteome</keyword>
<comment type="caution">
    <text evidence="2">The sequence shown here is derived from an EMBL/GenBank/DDBJ whole genome shotgun (WGS) entry which is preliminary data.</text>
</comment>
<feature type="compositionally biased region" description="Low complexity" evidence="1">
    <location>
        <begin position="62"/>
        <end position="78"/>
    </location>
</feature>
<evidence type="ECO:0000313" key="3">
    <source>
        <dbReference type="Proteomes" id="UP001283361"/>
    </source>
</evidence>
<gene>
    <name evidence="2" type="ORF">RRG08_036349</name>
</gene>
<sequence length="87" mass="9805">MHVPNDHTVKASPPCPDFDRYWSCYSSVTTNNRRQRRNREPEPGTSGCNNNSRDTLSLSPVSACPSTRRTRRTSSAPTGIRDRKSPK</sequence>
<accession>A0AAE1DHJ0</accession>
<protein>
    <submittedName>
        <fullName evidence="2">Uncharacterized protein</fullName>
    </submittedName>
</protein>
<name>A0AAE1DHJ0_9GAST</name>
<dbReference type="Proteomes" id="UP001283361">
    <property type="component" value="Unassembled WGS sequence"/>
</dbReference>
<feature type="compositionally biased region" description="Polar residues" evidence="1">
    <location>
        <begin position="46"/>
        <end position="60"/>
    </location>
</feature>
<proteinExistence type="predicted"/>
<reference evidence="2" key="1">
    <citation type="journal article" date="2023" name="G3 (Bethesda)">
        <title>A reference genome for the long-term kleptoplast-retaining sea slug Elysia crispata morphotype clarki.</title>
        <authorList>
            <person name="Eastman K.E."/>
            <person name="Pendleton A.L."/>
            <person name="Shaikh M.A."/>
            <person name="Suttiyut T."/>
            <person name="Ogas R."/>
            <person name="Tomko P."/>
            <person name="Gavelis G."/>
            <person name="Widhalm J.R."/>
            <person name="Wisecaver J.H."/>
        </authorList>
    </citation>
    <scope>NUCLEOTIDE SEQUENCE</scope>
    <source>
        <strain evidence="2">ECLA1</strain>
    </source>
</reference>
<feature type="region of interest" description="Disordered" evidence="1">
    <location>
        <begin position="28"/>
        <end position="87"/>
    </location>
</feature>
<feature type="region of interest" description="Disordered" evidence="1">
    <location>
        <begin position="1"/>
        <end position="20"/>
    </location>
</feature>
<organism evidence="2 3">
    <name type="scientific">Elysia crispata</name>
    <name type="common">lettuce slug</name>
    <dbReference type="NCBI Taxonomy" id="231223"/>
    <lineage>
        <taxon>Eukaryota</taxon>
        <taxon>Metazoa</taxon>
        <taxon>Spiralia</taxon>
        <taxon>Lophotrochozoa</taxon>
        <taxon>Mollusca</taxon>
        <taxon>Gastropoda</taxon>
        <taxon>Heterobranchia</taxon>
        <taxon>Euthyneura</taxon>
        <taxon>Panpulmonata</taxon>
        <taxon>Sacoglossa</taxon>
        <taxon>Placobranchoidea</taxon>
        <taxon>Plakobranchidae</taxon>
        <taxon>Elysia</taxon>
    </lineage>
</organism>
<evidence type="ECO:0000256" key="1">
    <source>
        <dbReference type="SAM" id="MobiDB-lite"/>
    </source>
</evidence>